<dbReference type="CDD" id="cd00751">
    <property type="entry name" value="thiolase"/>
    <property type="match status" value="1"/>
</dbReference>
<keyword evidence="4 9" id="KW-0808">Transferase</keyword>
<sequence length="415" mass="43927">MAVERLGSILKHLSPGSALNQITSKNADDIVITLAVRTPLTKARKGGFKDTSLEYMVYALLKEVRERSNLDPALVEDIALGNVSDGKASYKLRAASLAAGFPNTSSCYSLNRFCSSGLKAVADIAHAISAGSIEVGIAMGAEQMTIGGDALEKPFDEEVTKQSQESADCMQPMGWTSENVSRDFGITREEMDKYAAESFQRAERAQKAGLFDDEIVPIKTKVKDANGELKEVTLTKDDGIRPGTTAESLGKIRIAFPQWGPTTTGGNASQVTDGAAAVLLMKRSTAIKLGQPILAKYVGSTTAGLAPRIMGIGPTVAIPKLLAQHNISLADVDVVEINEAFASMAVYCRDNLGLDWAKMNPRGGAIALGHPLGATGARQIVTGLSECRKSGKKILLTSMCIGTGMGMAGLFVNEQ</sequence>
<dbReference type="PROSITE" id="PS00098">
    <property type="entry name" value="THIOLASE_1"/>
    <property type="match status" value="1"/>
</dbReference>
<keyword evidence="5" id="KW-0630">Potassium</keyword>
<organism evidence="12 13">
    <name type="scientific">Staphylotrichum longicolle</name>
    <dbReference type="NCBI Taxonomy" id="669026"/>
    <lineage>
        <taxon>Eukaryota</taxon>
        <taxon>Fungi</taxon>
        <taxon>Dikarya</taxon>
        <taxon>Ascomycota</taxon>
        <taxon>Pezizomycotina</taxon>
        <taxon>Sordariomycetes</taxon>
        <taxon>Sordariomycetidae</taxon>
        <taxon>Sordariales</taxon>
        <taxon>Chaetomiaceae</taxon>
        <taxon>Staphylotrichum</taxon>
    </lineage>
</organism>
<dbReference type="InterPro" id="IPR020617">
    <property type="entry name" value="Thiolase_C"/>
</dbReference>
<dbReference type="NCBIfam" id="TIGR01930">
    <property type="entry name" value="AcCoA-C-Actrans"/>
    <property type="match status" value="1"/>
</dbReference>
<dbReference type="PANTHER" id="PTHR43853">
    <property type="entry name" value="3-KETOACYL-COA THIOLASE, PEROXISOMAL"/>
    <property type="match status" value="1"/>
</dbReference>
<dbReference type="AlphaFoldDB" id="A0AAD4EW16"/>
<dbReference type="InterPro" id="IPR020615">
    <property type="entry name" value="Thiolase_acyl_enz_int_AS"/>
</dbReference>
<comment type="cofactor">
    <cofactor evidence="1">
        <name>K(+)</name>
        <dbReference type="ChEBI" id="CHEBI:29103"/>
    </cofactor>
</comment>
<evidence type="ECO:0000256" key="5">
    <source>
        <dbReference type="ARBA" id="ARBA00022958"/>
    </source>
</evidence>
<evidence type="ECO:0000259" key="11">
    <source>
        <dbReference type="Pfam" id="PF02803"/>
    </source>
</evidence>
<dbReference type="Proteomes" id="UP001197093">
    <property type="component" value="Unassembled WGS sequence"/>
</dbReference>
<evidence type="ECO:0000256" key="1">
    <source>
        <dbReference type="ARBA" id="ARBA00001958"/>
    </source>
</evidence>
<dbReference type="Pfam" id="PF02803">
    <property type="entry name" value="Thiolase_C"/>
    <property type="match status" value="1"/>
</dbReference>
<dbReference type="Pfam" id="PF00108">
    <property type="entry name" value="Thiolase_N"/>
    <property type="match status" value="1"/>
</dbReference>
<dbReference type="PANTHER" id="PTHR43853:SF10">
    <property type="entry name" value="ACETYL-COA C-ACETYLTRANSFERASE"/>
    <property type="match status" value="1"/>
</dbReference>
<protein>
    <recommendedName>
        <fullName evidence="14">3-ketoacyl-CoA thiolase</fullName>
    </recommendedName>
</protein>
<dbReference type="GO" id="GO:0003988">
    <property type="term" value="F:acetyl-CoA C-acyltransferase activity"/>
    <property type="evidence" value="ECO:0007669"/>
    <property type="project" value="UniProtKB-EC"/>
</dbReference>
<proteinExistence type="inferred from homology"/>
<dbReference type="PROSITE" id="PS00737">
    <property type="entry name" value="THIOLASE_2"/>
    <property type="match status" value="1"/>
</dbReference>
<dbReference type="EMBL" id="JAHCVI010000003">
    <property type="protein sequence ID" value="KAG7288396.1"/>
    <property type="molecule type" value="Genomic_DNA"/>
</dbReference>
<accession>A0AAD4EW16</accession>
<keyword evidence="13" id="KW-1185">Reference proteome</keyword>
<evidence type="ECO:0000256" key="4">
    <source>
        <dbReference type="ARBA" id="ARBA00022679"/>
    </source>
</evidence>
<evidence type="ECO:0000256" key="9">
    <source>
        <dbReference type="RuleBase" id="RU003557"/>
    </source>
</evidence>
<evidence type="ECO:0000256" key="3">
    <source>
        <dbReference type="ARBA" id="ARBA00010982"/>
    </source>
</evidence>
<feature type="active site" description="Proton acceptor" evidence="8">
    <location>
        <position position="400"/>
    </location>
</feature>
<comment type="caution">
    <text evidence="12">The sequence shown here is derived from an EMBL/GenBank/DDBJ whole genome shotgun (WGS) entry which is preliminary data.</text>
</comment>
<evidence type="ECO:0000256" key="6">
    <source>
        <dbReference type="ARBA" id="ARBA00023315"/>
    </source>
</evidence>
<feature type="active site" description="Proton acceptor" evidence="8">
    <location>
        <position position="370"/>
    </location>
</feature>
<feature type="active site" description="Acyl-thioester intermediate" evidence="8">
    <location>
        <position position="114"/>
    </location>
</feature>
<evidence type="ECO:0000256" key="8">
    <source>
        <dbReference type="PIRSR" id="PIRSR000429-1"/>
    </source>
</evidence>
<evidence type="ECO:0008006" key="14">
    <source>
        <dbReference type="Google" id="ProtNLM"/>
    </source>
</evidence>
<comment type="similarity">
    <text evidence="3 9">Belongs to the thiolase-like superfamily. Thiolase family.</text>
</comment>
<keyword evidence="6 9" id="KW-0012">Acyltransferase</keyword>
<feature type="domain" description="Thiolase N-terminal" evidence="10">
    <location>
        <begin position="30"/>
        <end position="284"/>
    </location>
</feature>
<dbReference type="InterPro" id="IPR020613">
    <property type="entry name" value="Thiolase_CS"/>
</dbReference>
<gene>
    <name evidence="12" type="ORF">NEMBOFW57_007928</name>
</gene>
<reference evidence="12" key="1">
    <citation type="submission" date="2023-02" db="EMBL/GenBank/DDBJ databases">
        <authorList>
            <person name="Palmer J.M."/>
        </authorList>
    </citation>
    <scope>NUCLEOTIDE SEQUENCE</scope>
    <source>
        <strain evidence="12">FW57</strain>
    </source>
</reference>
<dbReference type="GO" id="GO:0010124">
    <property type="term" value="P:phenylacetate catabolic process"/>
    <property type="evidence" value="ECO:0007669"/>
    <property type="project" value="TreeGrafter"/>
</dbReference>
<comment type="pathway">
    <text evidence="2">Lipid metabolism; fatty acid metabolism.</text>
</comment>
<dbReference type="InterPro" id="IPR050215">
    <property type="entry name" value="Thiolase-like_sf_Thiolase"/>
</dbReference>
<feature type="domain" description="Thiolase C-terminal" evidence="11">
    <location>
        <begin position="293"/>
        <end position="411"/>
    </location>
</feature>
<evidence type="ECO:0000256" key="2">
    <source>
        <dbReference type="ARBA" id="ARBA00004872"/>
    </source>
</evidence>
<dbReference type="GO" id="GO:0005777">
    <property type="term" value="C:peroxisome"/>
    <property type="evidence" value="ECO:0007669"/>
    <property type="project" value="TreeGrafter"/>
</dbReference>
<dbReference type="GO" id="GO:0006635">
    <property type="term" value="P:fatty acid beta-oxidation"/>
    <property type="evidence" value="ECO:0007669"/>
    <property type="project" value="TreeGrafter"/>
</dbReference>
<name>A0AAD4EW16_9PEZI</name>
<dbReference type="InterPro" id="IPR016039">
    <property type="entry name" value="Thiolase-like"/>
</dbReference>
<evidence type="ECO:0000313" key="13">
    <source>
        <dbReference type="Proteomes" id="UP001197093"/>
    </source>
</evidence>
<evidence type="ECO:0000313" key="12">
    <source>
        <dbReference type="EMBL" id="KAG7288396.1"/>
    </source>
</evidence>
<dbReference type="Gene3D" id="3.40.47.10">
    <property type="match status" value="2"/>
</dbReference>
<evidence type="ECO:0000256" key="7">
    <source>
        <dbReference type="ARBA" id="ARBA00047605"/>
    </source>
</evidence>
<comment type="catalytic activity">
    <reaction evidence="7">
        <text>an acyl-CoA + acetyl-CoA = a 3-oxoacyl-CoA + CoA</text>
        <dbReference type="Rhea" id="RHEA:21564"/>
        <dbReference type="ChEBI" id="CHEBI:57287"/>
        <dbReference type="ChEBI" id="CHEBI:57288"/>
        <dbReference type="ChEBI" id="CHEBI:58342"/>
        <dbReference type="ChEBI" id="CHEBI:90726"/>
        <dbReference type="EC" id="2.3.1.16"/>
    </reaction>
</comment>
<dbReference type="PIRSF" id="PIRSF000429">
    <property type="entry name" value="Ac-CoA_Ac_transf"/>
    <property type="match status" value="1"/>
</dbReference>
<dbReference type="SUPFAM" id="SSF53901">
    <property type="entry name" value="Thiolase-like"/>
    <property type="match status" value="2"/>
</dbReference>
<dbReference type="InterPro" id="IPR020616">
    <property type="entry name" value="Thiolase_N"/>
</dbReference>
<dbReference type="InterPro" id="IPR002155">
    <property type="entry name" value="Thiolase"/>
</dbReference>
<evidence type="ECO:0000259" key="10">
    <source>
        <dbReference type="Pfam" id="PF00108"/>
    </source>
</evidence>